<accession>A0A183TRK3</accession>
<dbReference type="WBParaSite" id="SSLN_0001982501-mRNA-1">
    <property type="protein sequence ID" value="SSLN_0001982501-mRNA-1"/>
    <property type="gene ID" value="SSLN_0001982501"/>
</dbReference>
<organism evidence="3">
    <name type="scientific">Schistocephalus solidus</name>
    <name type="common">Tapeworm</name>
    <dbReference type="NCBI Taxonomy" id="70667"/>
    <lineage>
        <taxon>Eukaryota</taxon>
        <taxon>Metazoa</taxon>
        <taxon>Spiralia</taxon>
        <taxon>Lophotrochozoa</taxon>
        <taxon>Platyhelminthes</taxon>
        <taxon>Cestoda</taxon>
        <taxon>Eucestoda</taxon>
        <taxon>Diphyllobothriidea</taxon>
        <taxon>Diphyllobothriidae</taxon>
        <taxon>Schistocephalus</taxon>
    </lineage>
</organism>
<dbReference type="Proteomes" id="UP000275846">
    <property type="component" value="Unassembled WGS sequence"/>
</dbReference>
<keyword evidence="2" id="KW-1185">Reference proteome</keyword>
<gene>
    <name evidence="1" type="ORF">SSLN_LOCUS19101</name>
</gene>
<reference evidence="1 2" key="2">
    <citation type="submission" date="2018-11" db="EMBL/GenBank/DDBJ databases">
        <authorList>
            <consortium name="Pathogen Informatics"/>
        </authorList>
    </citation>
    <scope>NUCLEOTIDE SEQUENCE [LARGE SCALE GENOMIC DNA]</scope>
    <source>
        <strain evidence="1 2">NST_G2</strain>
    </source>
</reference>
<evidence type="ECO:0000313" key="2">
    <source>
        <dbReference type="Proteomes" id="UP000275846"/>
    </source>
</evidence>
<sequence length="197" mass="22569">MWHSNVLVEGSEKTAVSSMHFLEKLRGITKTPDEIMVSFDVVSLFTSIPKELVTIVIDDLLDRMYNNEGKLIKRLPGQLLRMTDKRLSSPMHEQTFAVRRNDIQTHVAMHSLENNHWFDLNVAQALGRVENCLAREVNEAWQTEANSINRSIDLPVPYEAIKHHWRTRGGPMRKEAAIPTASEPEKSFLNHVVHPLL</sequence>
<evidence type="ECO:0000313" key="1">
    <source>
        <dbReference type="EMBL" id="VDM05487.1"/>
    </source>
</evidence>
<reference evidence="3" key="1">
    <citation type="submission" date="2016-06" db="UniProtKB">
        <authorList>
            <consortium name="WormBaseParasite"/>
        </authorList>
    </citation>
    <scope>IDENTIFICATION</scope>
</reference>
<dbReference type="EMBL" id="UYSU01046283">
    <property type="protein sequence ID" value="VDM05487.1"/>
    <property type="molecule type" value="Genomic_DNA"/>
</dbReference>
<dbReference type="AlphaFoldDB" id="A0A183TRK3"/>
<evidence type="ECO:0000313" key="3">
    <source>
        <dbReference type="WBParaSite" id="SSLN_0001982501-mRNA-1"/>
    </source>
</evidence>
<proteinExistence type="predicted"/>
<protein>
    <submittedName>
        <fullName evidence="3">Reverse transcriptase domain-containing protein</fullName>
    </submittedName>
</protein>
<name>A0A183TRK3_SCHSO</name>